<evidence type="ECO:0000259" key="7">
    <source>
        <dbReference type="PROSITE" id="PS50048"/>
    </source>
</evidence>
<evidence type="ECO:0000256" key="5">
    <source>
        <dbReference type="ARBA" id="ARBA00023242"/>
    </source>
</evidence>
<dbReference type="PANTHER" id="PTHR47338:SF5">
    <property type="entry name" value="ZN(II)2CYS6 TRANSCRIPTION FACTOR (EUROFUNG)"/>
    <property type="match status" value="1"/>
</dbReference>
<dbReference type="GO" id="GO:0005634">
    <property type="term" value="C:nucleus"/>
    <property type="evidence" value="ECO:0007669"/>
    <property type="project" value="UniProtKB-SubCell"/>
</dbReference>
<protein>
    <recommendedName>
        <fullName evidence="7">Zn(2)-C6 fungal-type domain-containing protein</fullName>
    </recommendedName>
</protein>
<feature type="compositionally biased region" description="Polar residues" evidence="6">
    <location>
        <begin position="186"/>
        <end position="203"/>
    </location>
</feature>
<dbReference type="Pfam" id="PF00172">
    <property type="entry name" value="Zn_clus"/>
    <property type="match status" value="1"/>
</dbReference>
<evidence type="ECO:0000256" key="3">
    <source>
        <dbReference type="ARBA" id="ARBA00023015"/>
    </source>
</evidence>
<keyword evidence="5" id="KW-0539">Nucleus</keyword>
<keyword evidence="9" id="KW-1185">Reference proteome</keyword>
<evidence type="ECO:0000256" key="6">
    <source>
        <dbReference type="SAM" id="MobiDB-lite"/>
    </source>
</evidence>
<dbReference type="EMBL" id="WWBZ02000073">
    <property type="protein sequence ID" value="KAF4302250.1"/>
    <property type="molecule type" value="Genomic_DNA"/>
</dbReference>
<dbReference type="SUPFAM" id="SSF57701">
    <property type="entry name" value="Zn2/Cys6 DNA-binding domain"/>
    <property type="match status" value="1"/>
</dbReference>
<evidence type="ECO:0000256" key="1">
    <source>
        <dbReference type="ARBA" id="ARBA00004123"/>
    </source>
</evidence>
<dbReference type="OrthoDB" id="10261408at2759"/>
<reference evidence="8" key="1">
    <citation type="submission" date="2020-04" db="EMBL/GenBank/DDBJ databases">
        <title>Genome Assembly and Annotation of Botryosphaeria dothidea sdau 11-99, a Latent Pathogen of Apple Fruit Ring Rot in China.</title>
        <authorList>
            <person name="Yu C."/>
            <person name="Diao Y."/>
            <person name="Lu Q."/>
            <person name="Zhao J."/>
            <person name="Cui S."/>
            <person name="Peng C."/>
            <person name="He B."/>
            <person name="Liu H."/>
        </authorList>
    </citation>
    <scope>NUCLEOTIDE SEQUENCE [LARGE SCALE GENOMIC DNA]</scope>
    <source>
        <strain evidence="8">Sdau11-99</strain>
    </source>
</reference>
<dbReference type="PANTHER" id="PTHR47338">
    <property type="entry name" value="ZN(II)2CYS6 TRANSCRIPTION FACTOR (EUROFUNG)-RELATED"/>
    <property type="match status" value="1"/>
</dbReference>
<proteinExistence type="predicted"/>
<evidence type="ECO:0000256" key="4">
    <source>
        <dbReference type="ARBA" id="ARBA00023163"/>
    </source>
</evidence>
<dbReference type="GO" id="GO:0000981">
    <property type="term" value="F:DNA-binding transcription factor activity, RNA polymerase II-specific"/>
    <property type="evidence" value="ECO:0007669"/>
    <property type="project" value="InterPro"/>
</dbReference>
<dbReference type="GO" id="GO:0008270">
    <property type="term" value="F:zinc ion binding"/>
    <property type="evidence" value="ECO:0007669"/>
    <property type="project" value="InterPro"/>
</dbReference>
<accession>A0A8H4IJI2</accession>
<feature type="compositionally biased region" description="Polar residues" evidence="6">
    <location>
        <begin position="236"/>
        <end position="249"/>
    </location>
</feature>
<evidence type="ECO:0000256" key="2">
    <source>
        <dbReference type="ARBA" id="ARBA00022723"/>
    </source>
</evidence>
<feature type="compositionally biased region" description="Pro residues" evidence="6">
    <location>
        <begin position="218"/>
        <end position="227"/>
    </location>
</feature>
<comment type="caution">
    <text evidence="8">The sequence shown here is derived from an EMBL/GenBank/DDBJ whole genome shotgun (WGS) entry which is preliminary data.</text>
</comment>
<keyword evidence="2" id="KW-0479">Metal-binding</keyword>
<dbReference type="PROSITE" id="PS50048">
    <property type="entry name" value="ZN2_CY6_FUNGAL_2"/>
    <property type="match status" value="1"/>
</dbReference>
<dbReference type="InterPro" id="IPR050815">
    <property type="entry name" value="TF_fung"/>
</dbReference>
<organism evidence="8 9">
    <name type="scientific">Botryosphaeria dothidea</name>
    <dbReference type="NCBI Taxonomy" id="55169"/>
    <lineage>
        <taxon>Eukaryota</taxon>
        <taxon>Fungi</taxon>
        <taxon>Dikarya</taxon>
        <taxon>Ascomycota</taxon>
        <taxon>Pezizomycotina</taxon>
        <taxon>Dothideomycetes</taxon>
        <taxon>Dothideomycetes incertae sedis</taxon>
        <taxon>Botryosphaeriales</taxon>
        <taxon>Botryosphaeriaceae</taxon>
        <taxon>Botryosphaeria</taxon>
    </lineage>
</organism>
<dbReference type="SMART" id="SM00066">
    <property type="entry name" value="GAL4"/>
    <property type="match status" value="1"/>
</dbReference>
<comment type="subcellular location">
    <subcellularLocation>
        <location evidence="1">Nucleus</location>
    </subcellularLocation>
</comment>
<dbReference type="CDD" id="cd00067">
    <property type="entry name" value="GAL4"/>
    <property type="match status" value="1"/>
</dbReference>
<gene>
    <name evidence="8" type="ORF">GTA08_BOTSDO09752</name>
</gene>
<keyword evidence="4" id="KW-0804">Transcription</keyword>
<dbReference type="AlphaFoldDB" id="A0A8H4IJI2"/>
<evidence type="ECO:0000313" key="9">
    <source>
        <dbReference type="Proteomes" id="UP000572817"/>
    </source>
</evidence>
<evidence type="ECO:0000313" key="8">
    <source>
        <dbReference type="EMBL" id="KAF4302250.1"/>
    </source>
</evidence>
<dbReference type="Proteomes" id="UP000572817">
    <property type="component" value="Unassembled WGS sequence"/>
</dbReference>
<dbReference type="Gene3D" id="4.10.240.10">
    <property type="entry name" value="Zn(2)-C6 fungal-type DNA-binding domain"/>
    <property type="match status" value="1"/>
</dbReference>
<sequence length="265" mass="28999">MAQSTRQPRQTRSSAACDSCRSKKQKCGGEWPTCARCRETGNECTWPPQLQRGPAKGYLEAIEARLDDVEHILLQVLPLIPADQLLNSVTCLNDSTTHVVDSNQKRTTQEKRAALDYWGSFPLNSPHAVLAWCNDRLRRDSVRRSHQGTNSAMDIHASPADQSSDPSRSTQPQLAEAVMEDAGHQQPDSATAMTGSWPVQNLSYAAGVPDPQSGNTPEAPPRTPHPPGQNLAGITRQVQGPHSMSSPGSNGRFDLSDDFHAKFLW</sequence>
<dbReference type="InterPro" id="IPR036864">
    <property type="entry name" value="Zn2-C6_fun-type_DNA-bd_sf"/>
</dbReference>
<feature type="domain" description="Zn(2)-C6 fungal-type" evidence="7">
    <location>
        <begin position="16"/>
        <end position="46"/>
    </location>
</feature>
<keyword evidence="3" id="KW-0805">Transcription regulation</keyword>
<name>A0A8H4IJI2_9PEZI</name>
<dbReference type="InterPro" id="IPR001138">
    <property type="entry name" value="Zn2Cys6_DnaBD"/>
</dbReference>
<feature type="region of interest" description="Disordered" evidence="6">
    <location>
        <begin position="143"/>
        <end position="256"/>
    </location>
</feature>
<feature type="compositionally biased region" description="Polar residues" evidence="6">
    <location>
        <begin position="160"/>
        <end position="173"/>
    </location>
</feature>
<dbReference type="PROSITE" id="PS00463">
    <property type="entry name" value="ZN2_CY6_FUNGAL_1"/>
    <property type="match status" value="1"/>
</dbReference>